<evidence type="ECO:0000259" key="6">
    <source>
        <dbReference type="Pfam" id="PF01087"/>
    </source>
</evidence>
<organism evidence="7 8">
    <name type="scientific">Calditerrivibrio nitroreducens</name>
    <dbReference type="NCBI Taxonomy" id="477976"/>
    <lineage>
        <taxon>Bacteria</taxon>
        <taxon>Pseudomonadati</taxon>
        <taxon>Deferribacterota</taxon>
        <taxon>Deferribacteres</taxon>
        <taxon>Deferribacterales</taxon>
        <taxon>Calditerrivibrionaceae</taxon>
    </lineage>
</organism>
<dbReference type="GO" id="GO:0006012">
    <property type="term" value="P:galactose metabolic process"/>
    <property type="evidence" value="ECO:0007669"/>
    <property type="project" value="InterPro"/>
</dbReference>
<evidence type="ECO:0000313" key="7">
    <source>
        <dbReference type="EMBL" id="PMP72310.1"/>
    </source>
</evidence>
<dbReference type="PANTHER" id="PTHR42763:SF1">
    <property type="entry name" value="UDP-GLUCOSE--HEXOSE-1-PHOSPHATE URIDYLYLTRANSFERASE"/>
    <property type="match status" value="1"/>
</dbReference>
<feature type="binding site" evidence="5">
    <location>
        <position position="39"/>
    </location>
    <ligand>
        <name>Zn(2+)</name>
        <dbReference type="ChEBI" id="CHEBI:29105"/>
    </ligand>
</feature>
<dbReference type="InterPro" id="IPR036265">
    <property type="entry name" value="HIT-like_sf"/>
</dbReference>
<feature type="binding site" evidence="5">
    <location>
        <position position="110"/>
    </location>
    <ligand>
        <name>Zn(2+)</name>
        <dbReference type="ChEBI" id="CHEBI:29105"/>
    </ligand>
</feature>
<dbReference type="InterPro" id="IPR001937">
    <property type="entry name" value="GalP_UDPtransf1"/>
</dbReference>
<comment type="cofactor">
    <cofactor evidence="5">
        <name>Zn(2+)</name>
        <dbReference type="ChEBI" id="CHEBI:29105"/>
    </cofactor>
    <text evidence="5">Binds 1 zinc ion per subunit.</text>
</comment>
<dbReference type="AlphaFoldDB" id="A0A2J6WPL3"/>
<keyword evidence="2" id="KW-0548">Nucleotidyltransferase</keyword>
<dbReference type="GO" id="GO:0008270">
    <property type="term" value="F:zinc ion binding"/>
    <property type="evidence" value="ECO:0007669"/>
    <property type="project" value="InterPro"/>
</dbReference>
<feature type="domain" description="Galactose-1-phosphate uridyl transferase N-terminal" evidence="6">
    <location>
        <begin position="3"/>
        <end position="173"/>
    </location>
</feature>
<keyword evidence="5" id="KW-0479">Metal-binding</keyword>
<dbReference type="GO" id="GO:0008108">
    <property type="term" value="F:UDP-glucose:hexose-1-phosphate uridylyltransferase activity"/>
    <property type="evidence" value="ECO:0007669"/>
    <property type="project" value="InterPro"/>
</dbReference>
<feature type="binding site" evidence="5">
    <location>
        <position position="42"/>
    </location>
    <ligand>
        <name>Zn(2+)</name>
        <dbReference type="ChEBI" id="CHEBI:29105"/>
    </ligand>
</feature>
<dbReference type="PANTHER" id="PTHR42763">
    <property type="entry name" value="ADP-GLUCOSE PHOSPHORYLASE"/>
    <property type="match status" value="1"/>
</dbReference>
<keyword evidence="3" id="KW-0119">Carbohydrate metabolism</keyword>
<gene>
    <name evidence="7" type="ORF">C0187_01860</name>
</gene>
<comment type="caution">
    <text evidence="7">The sequence shown here is derived from an EMBL/GenBank/DDBJ whole genome shotgun (WGS) entry which is preliminary data.</text>
</comment>
<protein>
    <recommendedName>
        <fullName evidence="6">Galactose-1-phosphate uridyl transferase N-terminal domain-containing protein</fullName>
    </recommendedName>
</protein>
<accession>A0A2J6WPL3</accession>
<feature type="active site" description="Tele-UMP-histidine intermediate" evidence="4">
    <location>
        <position position="163"/>
    </location>
</feature>
<keyword evidence="5" id="KW-0862">Zinc</keyword>
<evidence type="ECO:0000256" key="5">
    <source>
        <dbReference type="PIRSR" id="PIRSR000808-3"/>
    </source>
</evidence>
<evidence type="ECO:0000256" key="4">
    <source>
        <dbReference type="PIRSR" id="PIRSR000808-1"/>
    </source>
</evidence>
<feature type="binding site" evidence="5">
    <location>
        <position position="161"/>
    </location>
    <ligand>
        <name>Zn(2+)</name>
        <dbReference type="ChEBI" id="CHEBI:29105"/>
    </ligand>
</feature>
<dbReference type="Pfam" id="PF01087">
    <property type="entry name" value="GalP_UDP_transf"/>
    <property type="match status" value="1"/>
</dbReference>
<sequence length="340" mass="39718">MQLRYDPIKKRWIVFAPERGDRGDYLILQKEVEDDPEYCPFCPGHESYTGRSLYEDTGIVDGKKVWLTRVIPNKFPLLKVEETDGIKQYGPYAFSSRLGAHEVIIDSRTHNLKIFDYQVDDIVRLFNAVIARITDLRKDVRLKYITMIKNCGKVAGATISHPHSQIVAFPFLPNEIKNIWKNLYEYYYVNNRCLICDILNFELEKRERIVVKNDFFVAYSPYAPRHSFEVHIVPLIHTHDFIGLKDYEKVKLAEIMIDVLKRYNVALDGASLNINLINAACNIDIPELEFSKYKERFFHWYIELIPRINRIGGIEKGTGVYVNPFLPEKCTEILSGIKRF</sequence>
<dbReference type="Proteomes" id="UP000242881">
    <property type="component" value="Unassembled WGS sequence"/>
</dbReference>
<evidence type="ECO:0000256" key="3">
    <source>
        <dbReference type="ARBA" id="ARBA00023277"/>
    </source>
</evidence>
<evidence type="ECO:0000256" key="1">
    <source>
        <dbReference type="ARBA" id="ARBA00022679"/>
    </source>
</evidence>
<dbReference type="PIRSF" id="PIRSF000808">
    <property type="entry name" value="GalT"/>
    <property type="match status" value="1"/>
</dbReference>
<dbReference type="InterPro" id="IPR005849">
    <property type="entry name" value="GalP_Utransf_N"/>
</dbReference>
<reference evidence="7 8" key="1">
    <citation type="submission" date="2018-01" db="EMBL/GenBank/DDBJ databases">
        <title>Metagenomic assembled genomes from two thermal pools in the Uzon Caldera, Kamchatka, Russia.</title>
        <authorList>
            <person name="Wilkins L."/>
            <person name="Ettinger C."/>
        </authorList>
    </citation>
    <scope>NUCLEOTIDE SEQUENCE [LARGE SCALE GENOMIC DNA]</scope>
    <source>
        <strain evidence="7">ZAV-05</strain>
    </source>
</reference>
<evidence type="ECO:0000313" key="8">
    <source>
        <dbReference type="Proteomes" id="UP000242881"/>
    </source>
</evidence>
<proteinExistence type="predicted"/>
<dbReference type="SUPFAM" id="SSF54197">
    <property type="entry name" value="HIT-like"/>
    <property type="match status" value="2"/>
</dbReference>
<dbReference type="EMBL" id="PNIN01000024">
    <property type="protein sequence ID" value="PMP72310.1"/>
    <property type="molecule type" value="Genomic_DNA"/>
</dbReference>
<keyword evidence="1" id="KW-0808">Transferase</keyword>
<evidence type="ECO:0000256" key="2">
    <source>
        <dbReference type="ARBA" id="ARBA00022695"/>
    </source>
</evidence>
<dbReference type="Gene3D" id="3.30.428.10">
    <property type="entry name" value="HIT-like"/>
    <property type="match status" value="2"/>
</dbReference>
<dbReference type="InterPro" id="IPR053177">
    <property type="entry name" value="ADP-glucose_phosphorylase"/>
</dbReference>
<name>A0A2J6WPL3_9BACT</name>